<organism evidence="3 4">
    <name type="scientific">Geobacillus subterraneus</name>
    <dbReference type="NCBI Taxonomy" id="129338"/>
    <lineage>
        <taxon>Bacteria</taxon>
        <taxon>Bacillati</taxon>
        <taxon>Bacillota</taxon>
        <taxon>Bacilli</taxon>
        <taxon>Bacillales</taxon>
        <taxon>Anoxybacillaceae</taxon>
        <taxon>Geobacillus</taxon>
    </lineage>
</organism>
<keyword evidence="1" id="KW-1133">Transmembrane helix</keyword>
<dbReference type="InterPro" id="IPR002881">
    <property type="entry name" value="DUF58"/>
</dbReference>
<reference evidence="3 4" key="1">
    <citation type="submission" date="2016-02" db="EMBL/GenBank/DDBJ databases">
        <title>Complete genome sequence of Geobacillus subterraneus KCTC 3922T.</title>
        <authorList>
            <person name="Lee D.-W."/>
            <person name="Lee Y.-J."/>
            <person name="Lee S.-J."/>
            <person name="Park G.-S."/>
            <person name="Lee S.-J."/>
            <person name="Shin J.-H."/>
        </authorList>
    </citation>
    <scope>NUCLEOTIDE SEQUENCE [LARGE SCALE GENOMIC DNA]</scope>
    <source>
        <strain evidence="3 4">KCTC 3922</strain>
    </source>
</reference>
<evidence type="ECO:0000256" key="1">
    <source>
        <dbReference type="SAM" id="Phobius"/>
    </source>
</evidence>
<dbReference type="Proteomes" id="UP000076226">
    <property type="component" value="Chromosome"/>
</dbReference>
<dbReference type="PANTHER" id="PTHR34351:SF2">
    <property type="entry name" value="DUF58 DOMAIN-CONTAINING PROTEIN"/>
    <property type="match status" value="1"/>
</dbReference>
<keyword evidence="4" id="KW-1185">Reference proteome</keyword>
<sequence>MKMKRNGRHWFAFAGLLLLAAALFSYAMFQGGFVSWFLFYSFLPFGLYAFLIVVYPLRRAAVSRTVPVRRYHADEPVPVTVRIDLPWPIPLAALTVVGEERKRVGAIVAWPFRRRLSCTWPLQLPRGRHQLETVILEVGDPFGWVNKTASFPAPCTVIVYPRYIEWPFEAVHEWFANGKAARPISLHRDMAVAAGAREYVPGDKMSWVHWKVSARRQELMTKEFDEQRNDGWIVVLDGASSPVFEELVTLAASVSKALLDQGVPAGLLFAGKKRSFLAPRRHDEQWTSILLELAEVNGEGKDPLVRTLAEETNWRSAAGCVIVTSALSISLLQQLRAIASKRHVVLYIVSREWSHEQQSWADGLRRNGVYVSRIDPQMLQPVQQGGGNG</sequence>
<feature type="transmembrane region" description="Helical" evidence="1">
    <location>
        <begin position="37"/>
        <end position="57"/>
    </location>
</feature>
<dbReference type="EMBL" id="CP014342">
    <property type="protein sequence ID" value="AMX84734.1"/>
    <property type="molecule type" value="Genomic_DNA"/>
</dbReference>
<keyword evidence="1" id="KW-0812">Transmembrane</keyword>
<gene>
    <name evidence="3" type="ORF">GS3922_14365</name>
</gene>
<evidence type="ECO:0000259" key="2">
    <source>
        <dbReference type="Pfam" id="PF01882"/>
    </source>
</evidence>
<dbReference type="RefSeq" id="WP_063166902.1">
    <property type="nucleotide sequence ID" value="NZ_CP014342.1"/>
</dbReference>
<proteinExistence type="predicted"/>
<accession>A0ABM6AEC7</accession>
<evidence type="ECO:0000313" key="3">
    <source>
        <dbReference type="EMBL" id="AMX84734.1"/>
    </source>
</evidence>
<dbReference type="PANTHER" id="PTHR34351">
    <property type="entry name" value="SLR1927 PROTEIN-RELATED"/>
    <property type="match status" value="1"/>
</dbReference>
<dbReference type="Pfam" id="PF01882">
    <property type="entry name" value="DUF58"/>
    <property type="match status" value="1"/>
</dbReference>
<feature type="domain" description="DUF58" evidence="2">
    <location>
        <begin position="196"/>
        <end position="346"/>
    </location>
</feature>
<evidence type="ECO:0000313" key="4">
    <source>
        <dbReference type="Proteomes" id="UP000076226"/>
    </source>
</evidence>
<keyword evidence="1" id="KW-0472">Membrane</keyword>
<name>A0ABM6AEC7_9BACL</name>
<protein>
    <submittedName>
        <fullName evidence="3">Cytosolic protein</fullName>
    </submittedName>
</protein>